<evidence type="ECO:0000313" key="2">
    <source>
        <dbReference type="WBParaSite" id="PDA_v2.g9294.t1"/>
    </source>
</evidence>
<keyword evidence="1" id="KW-1185">Reference proteome</keyword>
<sequence length="723" mass="84171">MCGSCKMVSYDTYTRHVKHHHADKGRKHENAQYIENIEDNHFEEESLNCMEDLPSSDISSDDHVLATLSEAKTMCDNFWMSLMSQPTISQVTIDLICDHQKMLVMKTLEVLNNNANVFEQAKQYVDKIWLSNNTAYRRKKALLESGLLILPNAFALNDRREIITNLESERLVLKTDFMAVVPLKETLTKILQNPSVFNALEMPYKYRNSTVLSHPFTGSRARNLVAKFGENILFLQVYMDAYGASNPLQRSTASVYNITGCYFRILNLPLMVQSMTDHIFLFFLAFTRDLKEDFHGTLRHTIVNQLKDLTINVNINGIDHHFKVLLLNIVGDNLGLNQSGGYKEYFRGDNACRICTFNYEEVCSLFHMTEDRIRSVESYDNENVFVKEKSALNDLDHFHVQDCPSVDMMHDLFEGHLKYMLPVLLTSFDNYTSVYNAISSFPFHGKEAANLPRPVQQQYLGEQLKGMTASTMLNFVRFLPLILADLNPSDDNEAWKMLLVFQEILDILMSFEITESMLQRLEIKVTEYLTSYKQLGGKLTIKPHYMLHYPMIIRKYGAIRHSWAMRFEAKHQPSTIYSGINRCFKSLCMTLATKNQYSFCEILTKMKSGKKPICFELLKCSTFPDNYINETIKNQQRKKFKRNEYVILECQNNIPLFGRIYDVREDGILLIFKMQTENFDPKRYCYSVKETPETIVKTPDELFVQETMRLYKHKYIRLPYALF</sequence>
<organism evidence="1 2">
    <name type="scientific">Panagrolaimus davidi</name>
    <dbReference type="NCBI Taxonomy" id="227884"/>
    <lineage>
        <taxon>Eukaryota</taxon>
        <taxon>Metazoa</taxon>
        <taxon>Ecdysozoa</taxon>
        <taxon>Nematoda</taxon>
        <taxon>Chromadorea</taxon>
        <taxon>Rhabditida</taxon>
        <taxon>Tylenchina</taxon>
        <taxon>Panagrolaimomorpha</taxon>
        <taxon>Panagrolaimoidea</taxon>
        <taxon>Panagrolaimidae</taxon>
        <taxon>Panagrolaimus</taxon>
    </lineage>
</organism>
<dbReference type="AlphaFoldDB" id="A0A914QZE0"/>
<accession>A0A914QZE0</accession>
<name>A0A914QZE0_9BILA</name>
<protein>
    <submittedName>
        <fullName evidence="2">Uncharacterized protein</fullName>
    </submittedName>
</protein>
<proteinExistence type="predicted"/>
<reference evidence="2" key="1">
    <citation type="submission" date="2022-11" db="UniProtKB">
        <authorList>
            <consortium name="WormBaseParasite"/>
        </authorList>
    </citation>
    <scope>IDENTIFICATION</scope>
</reference>
<dbReference type="WBParaSite" id="PDA_v2.g9294.t1">
    <property type="protein sequence ID" value="PDA_v2.g9294.t1"/>
    <property type="gene ID" value="PDA_v2.g9294"/>
</dbReference>
<evidence type="ECO:0000313" key="1">
    <source>
        <dbReference type="Proteomes" id="UP000887578"/>
    </source>
</evidence>
<dbReference type="Proteomes" id="UP000887578">
    <property type="component" value="Unplaced"/>
</dbReference>